<dbReference type="Proteomes" id="UP000075243">
    <property type="component" value="Chromosome 3"/>
</dbReference>
<evidence type="ECO:0008006" key="7">
    <source>
        <dbReference type="Google" id="ProtNLM"/>
    </source>
</evidence>
<evidence type="ECO:0000256" key="4">
    <source>
        <dbReference type="SAM" id="Phobius"/>
    </source>
</evidence>
<evidence type="ECO:0000256" key="2">
    <source>
        <dbReference type="SAM" id="Coils"/>
    </source>
</evidence>
<organism evidence="5 6">
    <name type="scientific">Cajanus cajan</name>
    <name type="common">Pigeon pea</name>
    <name type="synonym">Cajanus indicus</name>
    <dbReference type="NCBI Taxonomy" id="3821"/>
    <lineage>
        <taxon>Eukaryota</taxon>
        <taxon>Viridiplantae</taxon>
        <taxon>Streptophyta</taxon>
        <taxon>Embryophyta</taxon>
        <taxon>Tracheophyta</taxon>
        <taxon>Spermatophyta</taxon>
        <taxon>Magnoliopsida</taxon>
        <taxon>eudicotyledons</taxon>
        <taxon>Gunneridae</taxon>
        <taxon>Pentapetalae</taxon>
        <taxon>rosids</taxon>
        <taxon>fabids</taxon>
        <taxon>Fabales</taxon>
        <taxon>Fabaceae</taxon>
        <taxon>Papilionoideae</taxon>
        <taxon>50 kb inversion clade</taxon>
        <taxon>NPAAA clade</taxon>
        <taxon>indigoferoid/millettioid clade</taxon>
        <taxon>Phaseoleae</taxon>
        <taxon>Cajanus</taxon>
    </lineage>
</organism>
<proteinExistence type="predicted"/>
<feature type="compositionally biased region" description="Basic and acidic residues" evidence="3">
    <location>
        <begin position="357"/>
        <end position="372"/>
    </location>
</feature>
<keyword evidence="1 2" id="KW-0175">Coiled coil</keyword>
<evidence type="ECO:0000256" key="3">
    <source>
        <dbReference type="SAM" id="MobiDB-lite"/>
    </source>
</evidence>
<feature type="region of interest" description="Disordered" evidence="3">
    <location>
        <begin position="357"/>
        <end position="376"/>
    </location>
</feature>
<name>A0A151TV62_CAJCA</name>
<evidence type="ECO:0000256" key="1">
    <source>
        <dbReference type="ARBA" id="ARBA00023054"/>
    </source>
</evidence>
<dbReference type="PANTHER" id="PTHR31342:SF10">
    <property type="entry name" value="CHUP1-LIKE PROTEIN"/>
    <property type="match status" value="1"/>
</dbReference>
<protein>
    <recommendedName>
        <fullName evidence="7">Protein CHUP1, chloroplastic</fullName>
    </recommendedName>
</protein>
<dbReference type="InterPro" id="IPR040265">
    <property type="entry name" value="CHUP1/IPGA1-like"/>
</dbReference>
<keyword evidence="4" id="KW-0812">Transmembrane</keyword>
<dbReference type="GO" id="GO:0072699">
    <property type="term" value="P:protein localization to cortical microtubule cytoskeleton"/>
    <property type="evidence" value="ECO:0007669"/>
    <property type="project" value="TreeGrafter"/>
</dbReference>
<keyword evidence="4" id="KW-0472">Membrane</keyword>
<dbReference type="EMBL" id="CM003605">
    <property type="protein sequence ID" value="KYP70962.1"/>
    <property type="molecule type" value="Genomic_DNA"/>
</dbReference>
<gene>
    <name evidence="5" type="ORF">KK1_010204</name>
</gene>
<evidence type="ECO:0000313" key="6">
    <source>
        <dbReference type="Proteomes" id="UP000075243"/>
    </source>
</evidence>
<accession>A0A151TV62</accession>
<feature type="transmembrane region" description="Helical" evidence="4">
    <location>
        <begin position="14"/>
        <end position="36"/>
    </location>
</feature>
<feature type="region of interest" description="Disordered" evidence="3">
    <location>
        <begin position="393"/>
        <end position="420"/>
    </location>
</feature>
<keyword evidence="6" id="KW-1185">Reference proteome</keyword>
<dbReference type="GO" id="GO:0055028">
    <property type="term" value="C:cortical microtubule"/>
    <property type="evidence" value="ECO:0007669"/>
    <property type="project" value="TreeGrafter"/>
</dbReference>
<dbReference type="Gramene" id="C.cajan_09920.t">
    <property type="protein sequence ID" value="C.cajan_09920.t"/>
    <property type="gene ID" value="C.cajan_09920"/>
</dbReference>
<evidence type="ECO:0000313" key="5">
    <source>
        <dbReference type="EMBL" id="KYP70962.1"/>
    </source>
</evidence>
<dbReference type="OMA" id="RIEGMQM"/>
<dbReference type="PROSITE" id="PS51257">
    <property type="entry name" value="PROKAR_LIPOPROTEIN"/>
    <property type="match status" value="1"/>
</dbReference>
<dbReference type="STRING" id="3821.A0A151TV62"/>
<reference evidence="5 6" key="1">
    <citation type="journal article" date="2012" name="Nat. Biotechnol.">
        <title>Draft genome sequence of pigeonpea (Cajanus cajan), an orphan legume crop of resource-poor farmers.</title>
        <authorList>
            <person name="Varshney R.K."/>
            <person name="Chen W."/>
            <person name="Li Y."/>
            <person name="Bharti A.K."/>
            <person name="Saxena R.K."/>
            <person name="Schlueter J.A."/>
            <person name="Donoghue M.T."/>
            <person name="Azam S."/>
            <person name="Fan G."/>
            <person name="Whaley A.M."/>
            <person name="Farmer A.D."/>
            <person name="Sheridan J."/>
            <person name="Iwata A."/>
            <person name="Tuteja R."/>
            <person name="Penmetsa R.V."/>
            <person name="Wu W."/>
            <person name="Upadhyaya H.D."/>
            <person name="Yang S.P."/>
            <person name="Shah T."/>
            <person name="Saxena K.B."/>
            <person name="Michael T."/>
            <person name="McCombie W.R."/>
            <person name="Yang B."/>
            <person name="Zhang G."/>
            <person name="Yang H."/>
            <person name="Wang J."/>
            <person name="Spillane C."/>
            <person name="Cook D.R."/>
            <person name="May G.D."/>
            <person name="Xu X."/>
            <person name="Jackson S.A."/>
        </authorList>
    </citation>
    <scope>NUCLEOTIDE SEQUENCE [LARGE SCALE GENOMIC DNA]</scope>
    <source>
        <strain evidence="6">cv. Asha</strain>
    </source>
</reference>
<keyword evidence="4" id="KW-1133">Transmembrane helix</keyword>
<sequence>MENTTSKHEVLKPVILKAGVPLAVSFAGCIYAWFVAKKSLSKASSISSSQHESKYEESCDSHSHSLSSCMEDEGHSVVAESSMIHDTPCLKEEINGLRSRIEGMQMKELALRLQFDRYCDLKEQESVVGEIKNMLSLETARVDLLDREISSMETQNRRLESFVVQYLRVVEQIEMCKSENRMLRRKFEKLVRKSKAQTRLAQEQALKIKVEEAEILRSRDDLETKINVIGKLEEKMEELQRTLDQLQVEKNELLKKLDIAEKSYASKIEAGDVSREEYKQLLDELEKVKKERADEAKELIYLRWTNACLRHDLMRHHEQKQNHDITHIELEFGRSDEVIHYDSEHELHNSILEEHHSDPAFDEHPSGHDHSDSACSKRTKLLERLKRWVEGSEKGRVRHSVSKGSAEEHLVPRRRSCSSA</sequence>
<dbReference type="AlphaFoldDB" id="A0A151TV62"/>
<dbReference type="PANTHER" id="PTHR31342">
    <property type="entry name" value="PROTEIN CHUP1, CHLOROPLASTIC"/>
    <property type="match status" value="1"/>
</dbReference>
<feature type="coiled-coil region" evidence="2">
    <location>
        <begin position="222"/>
        <end position="298"/>
    </location>
</feature>